<gene>
    <name evidence="1" type="ORF">MLD38_030847</name>
</gene>
<evidence type="ECO:0000313" key="2">
    <source>
        <dbReference type="Proteomes" id="UP001057402"/>
    </source>
</evidence>
<comment type="caution">
    <text evidence="1">The sequence shown here is derived from an EMBL/GenBank/DDBJ whole genome shotgun (WGS) entry which is preliminary data.</text>
</comment>
<dbReference type="Proteomes" id="UP001057402">
    <property type="component" value="Chromosome 9"/>
</dbReference>
<protein>
    <submittedName>
        <fullName evidence="1">Uncharacterized protein</fullName>
    </submittedName>
</protein>
<dbReference type="EMBL" id="CM042888">
    <property type="protein sequence ID" value="KAI4325446.1"/>
    <property type="molecule type" value="Genomic_DNA"/>
</dbReference>
<organism evidence="1 2">
    <name type="scientific">Melastoma candidum</name>
    <dbReference type="NCBI Taxonomy" id="119954"/>
    <lineage>
        <taxon>Eukaryota</taxon>
        <taxon>Viridiplantae</taxon>
        <taxon>Streptophyta</taxon>
        <taxon>Embryophyta</taxon>
        <taxon>Tracheophyta</taxon>
        <taxon>Spermatophyta</taxon>
        <taxon>Magnoliopsida</taxon>
        <taxon>eudicotyledons</taxon>
        <taxon>Gunneridae</taxon>
        <taxon>Pentapetalae</taxon>
        <taxon>rosids</taxon>
        <taxon>malvids</taxon>
        <taxon>Myrtales</taxon>
        <taxon>Melastomataceae</taxon>
        <taxon>Melastomatoideae</taxon>
        <taxon>Melastomateae</taxon>
        <taxon>Melastoma</taxon>
    </lineage>
</organism>
<accession>A0ACB9MMX6</accession>
<reference evidence="2" key="1">
    <citation type="journal article" date="2023" name="Front. Plant Sci.">
        <title>Chromosomal-level genome assembly of Melastoma candidum provides insights into trichome evolution.</title>
        <authorList>
            <person name="Zhong Y."/>
            <person name="Wu W."/>
            <person name="Sun C."/>
            <person name="Zou P."/>
            <person name="Liu Y."/>
            <person name="Dai S."/>
            <person name="Zhou R."/>
        </authorList>
    </citation>
    <scope>NUCLEOTIDE SEQUENCE [LARGE SCALE GENOMIC DNA]</scope>
</reference>
<name>A0ACB9MMX6_9MYRT</name>
<keyword evidence="2" id="KW-1185">Reference proteome</keyword>
<proteinExistence type="predicted"/>
<evidence type="ECO:0000313" key="1">
    <source>
        <dbReference type="EMBL" id="KAI4325446.1"/>
    </source>
</evidence>
<sequence length="101" mass="11088">MLGNILLLVLLMEGTSGPMTSFLLSLPSRLLRPLWAKINSLHPLPATFSHTGVDLANETKLDKELKSWLAFAAQKIVEIDTLASAPDGKKDEVRKAADHLR</sequence>